<evidence type="ECO:0000256" key="4">
    <source>
        <dbReference type="ARBA" id="ARBA00022475"/>
    </source>
</evidence>
<dbReference type="FunFam" id="1.10.3470.10:FF:000001">
    <property type="entry name" value="Vitamin B12 ABC transporter permease BtuC"/>
    <property type="match status" value="1"/>
</dbReference>
<gene>
    <name evidence="9" type="ORF">HKD39_12190</name>
</gene>
<reference evidence="9 10" key="1">
    <citation type="submission" date="2020-05" db="EMBL/GenBank/DDBJ databases">
        <title>Nakamurella sp. DB0629 isolated from air conditioner.</title>
        <authorList>
            <person name="Kim D.H."/>
            <person name="Kim D.-U."/>
        </authorList>
    </citation>
    <scope>NUCLEOTIDE SEQUENCE [LARGE SCALE GENOMIC DNA]</scope>
    <source>
        <strain evidence="9 10">DB0629</strain>
    </source>
</reference>
<keyword evidence="5 8" id="KW-0812">Transmembrane</keyword>
<dbReference type="PANTHER" id="PTHR30472">
    <property type="entry name" value="FERRIC ENTEROBACTIN TRANSPORT SYSTEM PERMEASE PROTEIN"/>
    <property type="match status" value="1"/>
</dbReference>
<organism evidence="9 10">
    <name type="scientific">Nakamurella aerolata</name>
    <dbReference type="NCBI Taxonomy" id="1656892"/>
    <lineage>
        <taxon>Bacteria</taxon>
        <taxon>Bacillati</taxon>
        <taxon>Actinomycetota</taxon>
        <taxon>Actinomycetes</taxon>
        <taxon>Nakamurellales</taxon>
        <taxon>Nakamurellaceae</taxon>
        <taxon>Nakamurella</taxon>
    </lineage>
</organism>
<evidence type="ECO:0000313" key="9">
    <source>
        <dbReference type="EMBL" id="NNG36456.1"/>
    </source>
</evidence>
<dbReference type="PANTHER" id="PTHR30472:SF67">
    <property type="entry name" value="PERMEASE OF ABC TRANSPORTER-RELATED"/>
    <property type="match status" value="1"/>
</dbReference>
<evidence type="ECO:0000256" key="6">
    <source>
        <dbReference type="ARBA" id="ARBA00022989"/>
    </source>
</evidence>
<evidence type="ECO:0000256" key="3">
    <source>
        <dbReference type="ARBA" id="ARBA00022448"/>
    </source>
</evidence>
<dbReference type="InterPro" id="IPR037294">
    <property type="entry name" value="ABC_BtuC-like"/>
</dbReference>
<feature type="transmembrane region" description="Helical" evidence="8">
    <location>
        <begin position="265"/>
        <end position="287"/>
    </location>
</feature>
<comment type="caution">
    <text evidence="9">The sequence shown here is derived from an EMBL/GenBank/DDBJ whole genome shotgun (WGS) entry which is preliminary data.</text>
</comment>
<dbReference type="Gene3D" id="1.10.3470.10">
    <property type="entry name" value="ABC transporter involved in vitamin B12 uptake, BtuC"/>
    <property type="match status" value="1"/>
</dbReference>
<comment type="similarity">
    <text evidence="2">Belongs to the binding-protein-dependent transport system permease family. FecCD subfamily.</text>
</comment>
<dbReference type="GO" id="GO:0005886">
    <property type="term" value="C:plasma membrane"/>
    <property type="evidence" value="ECO:0007669"/>
    <property type="project" value="UniProtKB-SubCell"/>
</dbReference>
<dbReference type="GO" id="GO:0022857">
    <property type="term" value="F:transmembrane transporter activity"/>
    <property type="evidence" value="ECO:0007669"/>
    <property type="project" value="InterPro"/>
</dbReference>
<proteinExistence type="inferred from homology"/>
<keyword evidence="4" id="KW-1003">Cell membrane</keyword>
<evidence type="ECO:0000256" key="1">
    <source>
        <dbReference type="ARBA" id="ARBA00004651"/>
    </source>
</evidence>
<feature type="transmembrane region" description="Helical" evidence="8">
    <location>
        <begin position="134"/>
        <end position="154"/>
    </location>
</feature>
<protein>
    <submittedName>
        <fullName evidence="9">Iron ABC transporter permease</fullName>
    </submittedName>
</protein>
<evidence type="ECO:0000256" key="5">
    <source>
        <dbReference type="ARBA" id="ARBA00022692"/>
    </source>
</evidence>
<sequence length="317" mass="32210">MVAATAIGSVPLSPGTVLGVLFDRLTRRPAADPLADQIIWDIRFPRVLAGALAGAGLAAAGVCLQALVRNPLADPYLLGVSSGASLGAVLMPVAAPAALAGLGVTGAAFGTACLTVVVVFLLAQRGGRMADRRLILAGVAVAYLANAVTSFVQLSIAPGQLQGIMFWLMGSLAGVQWTALATMTPLVLSGIAVLLLSVRGLNGIAAGDDTAFGLGINVHWFRIRLLLAGSLLTAAVVSAAGGIGFVGLVIPHVARLLVGGDHRRLLPVALLLGAAFMVLVDLGARTLAAPSELPIGIITAVVGAPYFLYLLRRKEIG</sequence>
<keyword evidence="6 8" id="KW-1133">Transmembrane helix</keyword>
<evidence type="ECO:0000256" key="2">
    <source>
        <dbReference type="ARBA" id="ARBA00007935"/>
    </source>
</evidence>
<evidence type="ECO:0000256" key="7">
    <source>
        <dbReference type="ARBA" id="ARBA00023136"/>
    </source>
</evidence>
<dbReference type="InterPro" id="IPR000522">
    <property type="entry name" value="ABC_transptr_permease_BtuC"/>
</dbReference>
<comment type="subcellular location">
    <subcellularLocation>
        <location evidence="1">Cell membrane</location>
        <topology evidence="1">Multi-pass membrane protein</topology>
    </subcellularLocation>
</comment>
<feature type="transmembrane region" description="Helical" evidence="8">
    <location>
        <begin position="293"/>
        <end position="311"/>
    </location>
</feature>
<accession>A0A849AA22</accession>
<keyword evidence="3" id="KW-0813">Transport</keyword>
<dbReference type="SUPFAM" id="SSF81345">
    <property type="entry name" value="ABC transporter involved in vitamin B12 uptake, BtuC"/>
    <property type="match status" value="1"/>
</dbReference>
<evidence type="ECO:0000313" key="10">
    <source>
        <dbReference type="Proteomes" id="UP000562984"/>
    </source>
</evidence>
<dbReference type="Pfam" id="PF01032">
    <property type="entry name" value="FecCD"/>
    <property type="match status" value="1"/>
</dbReference>
<feature type="transmembrane region" description="Helical" evidence="8">
    <location>
        <begin position="101"/>
        <end position="122"/>
    </location>
</feature>
<keyword evidence="7 8" id="KW-0472">Membrane</keyword>
<feature type="transmembrane region" description="Helical" evidence="8">
    <location>
        <begin position="186"/>
        <end position="205"/>
    </location>
</feature>
<dbReference type="Proteomes" id="UP000562984">
    <property type="component" value="Unassembled WGS sequence"/>
</dbReference>
<dbReference type="EMBL" id="JABEND010000006">
    <property type="protein sequence ID" value="NNG36456.1"/>
    <property type="molecule type" value="Genomic_DNA"/>
</dbReference>
<evidence type="ECO:0000256" key="8">
    <source>
        <dbReference type="SAM" id="Phobius"/>
    </source>
</evidence>
<name>A0A849AA22_9ACTN</name>
<feature type="transmembrane region" description="Helical" evidence="8">
    <location>
        <begin position="43"/>
        <end position="64"/>
    </location>
</feature>
<dbReference type="GO" id="GO:0033214">
    <property type="term" value="P:siderophore-iron import into cell"/>
    <property type="evidence" value="ECO:0007669"/>
    <property type="project" value="TreeGrafter"/>
</dbReference>
<dbReference type="CDD" id="cd06550">
    <property type="entry name" value="TM_ABC_iron-siderophores_like"/>
    <property type="match status" value="1"/>
</dbReference>
<feature type="transmembrane region" description="Helical" evidence="8">
    <location>
        <begin position="225"/>
        <end position="253"/>
    </location>
</feature>
<keyword evidence="10" id="KW-1185">Reference proteome</keyword>
<dbReference type="AlphaFoldDB" id="A0A849AA22"/>